<dbReference type="WBParaSite" id="EVEC_0001063101-mRNA-1">
    <property type="protein sequence ID" value="EVEC_0001063101-mRNA-1"/>
    <property type="gene ID" value="EVEC_0001063101"/>
</dbReference>
<dbReference type="EMBL" id="UXUI01010429">
    <property type="protein sequence ID" value="VDD95223.1"/>
    <property type="molecule type" value="Genomic_DNA"/>
</dbReference>
<protein>
    <submittedName>
        <fullName evidence="1 3">Uncharacterized protein</fullName>
    </submittedName>
</protein>
<proteinExistence type="predicted"/>
<evidence type="ECO:0000313" key="2">
    <source>
        <dbReference type="Proteomes" id="UP000274131"/>
    </source>
</evidence>
<name>A0A0N4VIH8_ENTVE</name>
<organism evidence="3">
    <name type="scientific">Enterobius vermicularis</name>
    <name type="common">Human pinworm</name>
    <dbReference type="NCBI Taxonomy" id="51028"/>
    <lineage>
        <taxon>Eukaryota</taxon>
        <taxon>Metazoa</taxon>
        <taxon>Ecdysozoa</taxon>
        <taxon>Nematoda</taxon>
        <taxon>Chromadorea</taxon>
        <taxon>Rhabditida</taxon>
        <taxon>Spirurina</taxon>
        <taxon>Oxyuridomorpha</taxon>
        <taxon>Oxyuroidea</taxon>
        <taxon>Oxyuridae</taxon>
        <taxon>Enterobius</taxon>
    </lineage>
</organism>
<dbReference type="AlphaFoldDB" id="A0A0N4VIH8"/>
<sequence length="84" mass="9697">MDSEFQYDSIEKFVQRKRKVGELMATGHLRMHLCLVMKGYIWAWLVFRSRFLLRFGCVHEIAGVDEEFCVLLGDVGSVLSPVSD</sequence>
<reference evidence="1 2" key="2">
    <citation type="submission" date="2018-10" db="EMBL/GenBank/DDBJ databases">
        <authorList>
            <consortium name="Pathogen Informatics"/>
        </authorList>
    </citation>
    <scope>NUCLEOTIDE SEQUENCE [LARGE SCALE GENOMIC DNA]</scope>
</reference>
<gene>
    <name evidence="1" type="ORF">EVEC_LOCUS9974</name>
</gene>
<dbReference type="Proteomes" id="UP000274131">
    <property type="component" value="Unassembled WGS sequence"/>
</dbReference>
<accession>A0A0N4VIH8</accession>
<reference evidence="3" key="1">
    <citation type="submission" date="2017-02" db="UniProtKB">
        <authorList>
            <consortium name="WormBaseParasite"/>
        </authorList>
    </citation>
    <scope>IDENTIFICATION</scope>
</reference>
<evidence type="ECO:0000313" key="1">
    <source>
        <dbReference type="EMBL" id="VDD95223.1"/>
    </source>
</evidence>
<keyword evidence="2" id="KW-1185">Reference proteome</keyword>
<evidence type="ECO:0000313" key="3">
    <source>
        <dbReference type="WBParaSite" id="EVEC_0001063101-mRNA-1"/>
    </source>
</evidence>